<evidence type="ECO:0000256" key="1">
    <source>
        <dbReference type="SAM" id="Phobius"/>
    </source>
</evidence>
<dbReference type="Proteomes" id="UP000012046">
    <property type="component" value="Unassembled WGS sequence"/>
</dbReference>
<feature type="transmembrane region" description="Helical" evidence="1">
    <location>
        <begin position="92"/>
        <end position="110"/>
    </location>
</feature>
<dbReference type="InterPro" id="IPR010266">
    <property type="entry name" value="NnrS"/>
</dbReference>
<dbReference type="STRING" id="1129374.AJE_10944"/>
<accession>H3ZFU4</accession>
<sequence length="401" mass="44715">MMQITDLATEQKLLPLLRQAFRPLFLFGATFSAIAMLLWGLILGGQLQLQPVGQVLFWHSHEMIFGFACAIVIGFLLTAVQNWTSLRAPHGPTLLLLTLLWLAARLLLLFGEALPLWLVALVDLSFLPLAAWLLAKPLLAVQQYRNLFFVPVLLLLTACNLMMYLGLYLKRYDLQQLGSLNAIWLVTLLMAIVGGRVLPMFTANGTKTTKVEAWPWLDRAALASLWLIFMLHFFSLVPLLPASSLSALFALSALLTAIRCARWKIWLTLRVPLLWSLHLAYWFIPLGLALFALRYAGFAVSQSIALHALTAGAMGSMILSMMARVSLGHSGRLLQPKHIMGWAFLLVAIAGISRTLLIWWLPEHTFSLLWLGIGSWVLAYGCYVLVYFPVLTTPRADGRPG</sequence>
<feature type="transmembrane region" description="Helical" evidence="1">
    <location>
        <begin position="63"/>
        <end position="80"/>
    </location>
</feature>
<organism evidence="2 3">
    <name type="scientific">Alishewanella jeotgali KCTC 22429</name>
    <dbReference type="NCBI Taxonomy" id="1129374"/>
    <lineage>
        <taxon>Bacteria</taxon>
        <taxon>Pseudomonadati</taxon>
        <taxon>Pseudomonadota</taxon>
        <taxon>Gammaproteobacteria</taxon>
        <taxon>Alteromonadales</taxon>
        <taxon>Alteromonadaceae</taxon>
        <taxon>Alishewanella</taxon>
    </lineage>
</organism>
<dbReference type="Pfam" id="PF05940">
    <property type="entry name" value="NnrS"/>
    <property type="match status" value="1"/>
</dbReference>
<reference evidence="2 3" key="1">
    <citation type="journal article" date="2012" name="J. Bacteriol.">
        <title>Genome Sequence of Extracellular-Protease-Producing Alishewanella jeotgali Isolated from Traditional Korean Fermented Seafood.</title>
        <authorList>
            <person name="Jung J."/>
            <person name="Chun J."/>
            <person name="Park W."/>
        </authorList>
    </citation>
    <scope>NUCLEOTIDE SEQUENCE [LARGE SCALE GENOMIC DNA]</scope>
    <source>
        <strain evidence="2 3">KCTC 22429</strain>
    </source>
</reference>
<feature type="transmembrane region" description="Helical" evidence="1">
    <location>
        <begin position="339"/>
        <end position="361"/>
    </location>
</feature>
<proteinExistence type="predicted"/>
<dbReference type="PATRIC" id="fig|1129374.4.peg.2169"/>
<comment type="caution">
    <text evidence="2">The sequence shown here is derived from an EMBL/GenBank/DDBJ whole genome shotgun (WGS) entry which is preliminary data.</text>
</comment>
<evidence type="ECO:0000313" key="2">
    <source>
        <dbReference type="EMBL" id="EHR40578.1"/>
    </source>
</evidence>
<keyword evidence="1" id="KW-0472">Membrane</keyword>
<feature type="transmembrane region" description="Helical" evidence="1">
    <location>
        <begin position="21"/>
        <end position="43"/>
    </location>
</feature>
<feature type="transmembrane region" description="Helical" evidence="1">
    <location>
        <begin position="220"/>
        <end position="237"/>
    </location>
</feature>
<dbReference type="AlphaFoldDB" id="H3ZFU4"/>
<evidence type="ECO:0000313" key="3">
    <source>
        <dbReference type="Proteomes" id="UP000012046"/>
    </source>
</evidence>
<keyword evidence="1" id="KW-0812">Transmembrane</keyword>
<feature type="transmembrane region" description="Helical" evidence="1">
    <location>
        <begin position="367"/>
        <end position="390"/>
    </location>
</feature>
<feature type="transmembrane region" description="Helical" evidence="1">
    <location>
        <begin position="181"/>
        <end position="199"/>
    </location>
</feature>
<feature type="transmembrane region" description="Helical" evidence="1">
    <location>
        <begin position="147"/>
        <end position="169"/>
    </location>
</feature>
<protein>
    <submittedName>
        <fullName evidence="2">Heme/copper membrane protein</fullName>
    </submittedName>
</protein>
<name>H3ZFU4_9ALTE</name>
<keyword evidence="1" id="KW-1133">Transmembrane helix</keyword>
<feature type="transmembrane region" description="Helical" evidence="1">
    <location>
        <begin position="304"/>
        <end position="327"/>
    </location>
</feature>
<dbReference type="RefSeq" id="WP_008950896.1">
    <property type="nucleotide sequence ID" value="NZ_AHTH01000037.1"/>
</dbReference>
<dbReference type="eggNOG" id="COG3213">
    <property type="taxonomic scope" value="Bacteria"/>
</dbReference>
<dbReference type="EMBL" id="AHTH01000037">
    <property type="protein sequence ID" value="EHR40578.1"/>
    <property type="molecule type" value="Genomic_DNA"/>
</dbReference>
<gene>
    <name evidence="2" type="ORF">AJE_10944</name>
</gene>
<feature type="transmembrane region" description="Helical" evidence="1">
    <location>
        <begin position="273"/>
        <end position="292"/>
    </location>
</feature>
<keyword evidence="3" id="KW-1185">Reference proteome</keyword>
<feature type="transmembrane region" description="Helical" evidence="1">
    <location>
        <begin position="116"/>
        <end position="135"/>
    </location>
</feature>